<evidence type="ECO:0000313" key="1">
    <source>
        <dbReference type="EMBL" id="MFC0675646.1"/>
    </source>
</evidence>
<gene>
    <name evidence="1" type="ORF">ACFFF6_16985</name>
</gene>
<evidence type="ECO:0000313" key="2">
    <source>
        <dbReference type="Proteomes" id="UP001589793"/>
    </source>
</evidence>
<dbReference type="EMBL" id="JBHLSV010000027">
    <property type="protein sequence ID" value="MFC0675646.1"/>
    <property type="molecule type" value="Genomic_DNA"/>
</dbReference>
<protein>
    <submittedName>
        <fullName evidence="1">Uncharacterized protein</fullName>
    </submittedName>
</protein>
<keyword evidence="2" id="KW-1185">Reference proteome</keyword>
<sequence length="134" mass="15448">MTGKRYLPEIWFMLHLFGDWGDYRLAHPGGLESIIADFEKHLSGFLARWDRFEDLWRDLLHGNVPNHTGPPQRRKFAALTALGIAHTCLEKEYFDEAMSYILSRGWQYRSMMGWDMLPEAMGPEAFAAISAPNS</sequence>
<comment type="caution">
    <text evidence="1">The sequence shown here is derived from an EMBL/GenBank/DDBJ whole genome shotgun (WGS) entry which is preliminary data.</text>
</comment>
<dbReference type="Proteomes" id="UP001589793">
    <property type="component" value="Unassembled WGS sequence"/>
</dbReference>
<organism evidence="1 2">
    <name type="scientific">Brachybacterium hainanense</name>
    <dbReference type="NCBI Taxonomy" id="1541174"/>
    <lineage>
        <taxon>Bacteria</taxon>
        <taxon>Bacillati</taxon>
        <taxon>Actinomycetota</taxon>
        <taxon>Actinomycetes</taxon>
        <taxon>Micrococcales</taxon>
        <taxon>Dermabacteraceae</taxon>
        <taxon>Brachybacterium</taxon>
    </lineage>
</organism>
<dbReference type="RefSeq" id="WP_376982676.1">
    <property type="nucleotide sequence ID" value="NZ_JBHLSV010000027.1"/>
</dbReference>
<reference evidence="1 2" key="1">
    <citation type="submission" date="2024-09" db="EMBL/GenBank/DDBJ databases">
        <authorList>
            <person name="Sun Q."/>
            <person name="Mori K."/>
        </authorList>
    </citation>
    <scope>NUCLEOTIDE SEQUENCE [LARGE SCALE GENOMIC DNA]</scope>
    <source>
        <strain evidence="1 2">CICC 10874</strain>
    </source>
</reference>
<proteinExistence type="predicted"/>
<accession>A0ABV6RFY3</accession>
<name>A0ABV6RFY3_9MICO</name>